<protein>
    <submittedName>
        <fullName evidence="1">Uncharacterized protein</fullName>
    </submittedName>
</protein>
<organism evidence="1 2">
    <name type="scientific">Coemansia javaensis</name>
    <dbReference type="NCBI Taxonomy" id="2761396"/>
    <lineage>
        <taxon>Eukaryota</taxon>
        <taxon>Fungi</taxon>
        <taxon>Fungi incertae sedis</taxon>
        <taxon>Zoopagomycota</taxon>
        <taxon>Kickxellomycotina</taxon>
        <taxon>Kickxellomycetes</taxon>
        <taxon>Kickxellales</taxon>
        <taxon>Kickxellaceae</taxon>
        <taxon>Coemansia</taxon>
    </lineage>
</organism>
<sequence>MRLDELPDEVLHMILRRAVVFGHRPAQMLRENEDLLSVCRRLRAHALPLVHRIATVQCYERKPDIDPGCSPDIVTSLDLVGPAICETAVRRVELDAHYYTTPLRALGHAVKRMRAASAGAQWAAARELVLSVHACRFAPPEEAVPVSTYSREIAALADALAAILPAVCRLSFSGAAARSPVACALQEQLEARYAGQLQQPCGV</sequence>
<keyword evidence="2" id="KW-1185">Reference proteome</keyword>
<reference evidence="1" key="1">
    <citation type="submission" date="2022-07" db="EMBL/GenBank/DDBJ databases">
        <title>Phylogenomic reconstructions and comparative analyses of Kickxellomycotina fungi.</title>
        <authorList>
            <person name="Reynolds N.K."/>
            <person name="Stajich J.E."/>
            <person name="Barry K."/>
            <person name="Grigoriev I.V."/>
            <person name="Crous P."/>
            <person name="Smith M.E."/>
        </authorList>
    </citation>
    <scope>NUCLEOTIDE SEQUENCE</scope>
    <source>
        <strain evidence="1">NBRC 105414</strain>
    </source>
</reference>
<comment type="caution">
    <text evidence="1">The sequence shown here is derived from an EMBL/GenBank/DDBJ whole genome shotgun (WGS) entry which is preliminary data.</text>
</comment>
<dbReference type="EMBL" id="JANBUL010000012">
    <property type="protein sequence ID" value="KAJ2785346.1"/>
    <property type="molecule type" value="Genomic_DNA"/>
</dbReference>
<dbReference type="Proteomes" id="UP001140217">
    <property type="component" value="Unassembled WGS sequence"/>
</dbReference>
<gene>
    <name evidence="1" type="ORF">H4R18_000557</name>
</gene>
<accession>A0A9W8LML1</accession>
<name>A0A9W8LML1_9FUNG</name>
<evidence type="ECO:0000313" key="1">
    <source>
        <dbReference type="EMBL" id="KAJ2785346.1"/>
    </source>
</evidence>
<evidence type="ECO:0000313" key="2">
    <source>
        <dbReference type="Proteomes" id="UP001140217"/>
    </source>
</evidence>
<proteinExistence type="predicted"/>
<dbReference type="AlphaFoldDB" id="A0A9W8LML1"/>